<gene>
    <name evidence="1" type="ORF">AB0H72_15595</name>
</gene>
<evidence type="ECO:0000313" key="2">
    <source>
        <dbReference type="Proteomes" id="UP001551658"/>
    </source>
</evidence>
<dbReference type="EMBL" id="JBFAIH010000008">
    <property type="protein sequence ID" value="MEV0364120.1"/>
    <property type="molecule type" value="Genomic_DNA"/>
</dbReference>
<organism evidence="1 2">
    <name type="scientific">Nocardia fusca</name>
    <dbReference type="NCBI Taxonomy" id="941183"/>
    <lineage>
        <taxon>Bacteria</taxon>
        <taxon>Bacillati</taxon>
        <taxon>Actinomycetota</taxon>
        <taxon>Actinomycetes</taxon>
        <taxon>Mycobacteriales</taxon>
        <taxon>Nocardiaceae</taxon>
        <taxon>Nocardia</taxon>
    </lineage>
</organism>
<proteinExistence type="predicted"/>
<dbReference type="RefSeq" id="WP_357979031.1">
    <property type="nucleotide sequence ID" value="NZ_JBFAIH010000008.1"/>
</dbReference>
<protein>
    <submittedName>
        <fullName evidence="1">Uncharacterized protein</fullName>
    </submittedName>
</protein>
<name>A0ABV3F910_9NOCA</name>
<comment type="caution">
    <text evidence="1">The sequence shown here is derived from an EMBL/GenBank/DDBJ whole genome shotgun (WGS) entry which is preliminary data.</text>
</comment>
<sequence length="193" mass="21324">MTTWTARVRRSWAEFVGPEATRTNNILTLAAGVAGLLGPARVARRKGAGPGATALVSMLGVDLVGGAYVNNTKACARWYERPGQEAKHHLRFAALHIHPAVIAYLDSNVERQPNAVRWTLAHYTYMMLSTWAIRNVPEHRRSLGVTLTAGGLLLDRALGPSKVAPWFAWTYYPKLLLGHAATALWRERDLDTE</sequence>
<evidence type="ECO:0000313" key="1">
    <source>
        <dbReference type="EMBL" id="MEV0364120.1"/>
    </source>
</evidence>
<keyword evidence="2" id="KW-1185">Reference proteome</keyword>
<reference evidence="1 2" key="1">
    <citation type="submission" date="2024-06" db="EMBL/GenBank/DDBJ databases">
        <title>The Natural Products Discovery Center: Release of the First 8490 Sequenced Strains for Exploring Actinobacteria Biosynthetic Diversity.</title>
        <authorList>
            <person name="Kalkreuter E."/>
            <person name="Kautsar S.A."/>
            <person name="Yang D."/>
            <person name="Bader C.D."/>
            <person name="Teijaro C.N."/>
            <person name="Fluegel L."/>
            <person name="Davis C.M."/>
            <person name="Simpson J.R."/>
            <person name="Lauterbach L."/>
            <person name="Steele A.D."/>
            <person name="Gui C."/>
            <person name="Meng S."/>
            <person name="Li G."/>
            <person name="Viehrig K."/>
            <person name="Ye F."/>
            <person name="Su P."/>
            <person name="Kiefer A.F."/>
            <person name="Nichols A."/>
            <person name="Cepeda A.J."/>
            <person name="Yan W."/>
            <person name="Fan B."/>
            <person name="Jiang Y."/>
            <person name="Adhikari A."/>
            <person name="Zheng C.-J."/>
            <person name="Schuster L."/>
            <person name="Cowan T.M."/>
            <person name="Smanski M.J."/>
            <person name="Chevrette M.G."/>
            <person name="De Carvalho L.P.S."/>
            <person name="Shen B."/>
        </authorList>
    </citation>
    <scope>NUCLEOTIDE SEQUENCE [LARGE SCALE GENOMIC DNA]</scope>
    <source>
        <strain evidence="1 2">NPDC050671</strain>
    </source>
</reference>
<accession>A0ABV3F910</accession>
<dbReference type="Proteomes" id="UP001551658">
    <property type="component" value="Unassembled WGS sequence"/>
</dbReference>